<dbReference type="GO" id="GO:0003676">
    <property type="term" value="F:nucleic acid binding"/>
    <property type="evidence" value="ECO:0007669"/>
    <property type="project" value="InterPro"/>
</dbReference>
<keyword evidence="4" id="KW-0378">Hydrolase</keyword>
<evidence type="ECO:0000256" key="1">
    <source>
        <dbReference type="ARBA" id="ARBA00004123"/>
    </source>
</evidence>
<dbReference type="EMBL" id="UYWY01024977">
    <property type="protein sequence ID" value="VDM49277.1"/>
    <property type="molecule type" value="Genomic_DNA"/>
</dbReference>
<dbReference type="SMART" id="SM00487">
    <property type="entry name" value="DEXDc"/>
    <property type="match status" value="1"/>
</dbReference>
<evidence type="ECO:0000313" key="10">
    <source>
        <dbReference type="EMBL" id="VDM49277.1"/>
    </source>
</evidence>
<reference evidence="10 11" key="2">
    <citation type="submission" date="2018-11" db="EMBL/GenBank/DDBJ databases">
        <authorList>
            <consortium name="Pathogen Informatics"/>
        </authorList>
    </citation>
    <scope>NUCLEOTIDE SEQUENCE [LARGE SCALE GENOMIC DNA]</scope>
</reference>
<dbReference type="GO" id="GO:0004386">
    <property type="term" value="F:helicase activity"/>
    <property type="evidence" value="ECO:0007669"/>
    <property type="project" value="UniProtKB-KW"/>
</dbReference>
<evidence type="ECO:0000256" key="2">
    <source>
        <dbReference type="ARBA" id="ARBA00022741"/>
    </source>
</evidence>
<dbReference type="InterPro" id="IPR027417">
    <property type="entry name" value="P-loop_NTPase"/>
</dbReference>
<dbReference type="InterPro" id="IPR050474">
    <property type="entry name" value="Hel308_SKI2-like"/>
</dbReference>
<keyword evidence="11" id="KW-1185">Reference proteome</keyword>
<dbReference type="GO" id="GO:0005634">
    <property type="term" value="C:nucleus"/>
    <property type="evidence" value="ECO:0007669"/>
    <property type="project" value="UniProtKB-SubCell"/>
</dbReference>
<protein>
    <submittedName>
        <fullName evidence="12">Helicase ATP-binding domain-containing protein</fullName>
    </submittedName>
</protein>
<dbReference type="CDD" id="cd18026">
    <property type="entry name" value="DEXHc_POLQ-like"/>
    <property type="match status" value="1"/>
</dbReference>
<evidence type="ECO:0000256" key="4">
    <source>
        <dbReference type="ARBA" id="ARBA00022801"/>
    </source>
</evidence>
<evidence type="ECO:0000313" key="11">
    <source>
        <dbReference type="Proteomes" id="UP000050794"/>
    </source>
</evidence>
<keyword evidence="8" id="KW-0539">Nucleus</keyword>
<evidence type="ECO:0000256" key="8">
    <source>
        <dbReference type="ARBA" id="ARBA00023242"/>
    </source>
</evidence>
<evidence type="ECO:0000256" key="6">
    <source>
        <dbReference type="ARBA" id="ARBA00022840"/>
    </source>
</evidence>
<dbReference type="PANTHER" id="PTHR47961:SF12">
    <property type="entry name" value="HELICASE POLQ-LIKE"/>
    <property type="match status" value="1"/>
</dbReference>
<dbReference type="GO" id="GO:0006281">
    <property type="term" value="P:DNA repair"/>
    <property type="evidence" value="ECO:0007669"/>
    <property type="project" value="UniProtKB-KW"/>
</dbReference>
<evidence type="ECO:0000259" key="9">
    <source>
        <dbReference type="PROSITE" id="PS51192"/>
    </source>
</evidence>
<keyword evidence="6" id="KW-0067">ATP-binding</keyword>
<dbReference type="Gene3D" id="3.40.50.300">
    <property type="entry name" value="P-loop containing nucleotide triphosphate hydrolases"/>
    <property type="match status" value="1"/>
</dbReference>
<evidence type="ECO:0000256" key="5">
    <source>
        <dbReference type="ARBA" id="ARBA00022806"/>
    </source>
</evidence>
<dbReference type="Pfam" id="PF00270">
    <property type="entry name" value="DEAD"/>
    <property type="match status" value="1"/>
</dbReference>
<dbReference type="FunFam" id="3.40.50.300:FF:000813">
    <property type="entry name" value="helicase POLQ-like isoform X1"/>
    <property type="match status" value="1"/>
</dbReference>
<feature type="domain" description="Helicase ATP-binding" evidence="9">
    <location>
        <begin position="239"/>
        <end position="394"/>
    </location>
</feature>
<dbReference type="PROSITE" id="PS51192">
    <property type="entry name" value="HELICASE_ATP_BIND_1"/>
    <property type="match status" value="1"/>
</dbReference>
<dbReference type="Proteomes" id="UP000050794">
    <property type="component" value="Unassembled WGS sequence"/>
</dbReference>
<accession>A0A183VB36</accession>
<dbReference type="GO" id="GO:0005524">
    <property type="term" value="F:ATP binding"/>
    <property type="evidence" value="ECO:0007669"/>
    <property type="project" value="UniProtKB-KW"/>
</dbReference>
<dbReference type="WBParaSite" id="TCNE_0001796001-mRNA-1">
    <property type="protein sequence ID" value="TCNE_0001796001-mRNA-1"/>
    <property type="gene ID" value="TCNE_0001796001"/>
</dbReference>
<gene>
    <name evidence="10" type="ORF">TCNE_LOCUS17956</name>
</gene>
<evidence type="ECO:0000256" key="3">
    <source>
        <dbReference type="ARBA" id="ARBA00022763"/>
    </source>
</evidence>
<organism evidence="11 12">
    <name type="scientific">Toxocara canis</name>
    <name type="common">Canine roundworm</name>
    <dbReference type="NCBI Taxonomy" id="6265"/>
    <lineage>
        <taxon>Eukaryota</taxon>
        <taxon>Metazoa</taxon>
        <taxon>Ecdysozoa</taxon>
        <taxon>Nematoda</taxon>
        <taxon>Chromadorea</taxon>
        <taxon>Rhabditida</taxon>
        <taxon>Spirurina</taxon>
        <taxon>Ascaridomorpha</taxon>
        <taxon>Ascaridoidea</taxon>
        <taxon>Toxocaridae</taxon>
        <taxon>Toxocara</taxon>
    </lineage>
</organism>
<name>A0A183VB36_TOXCA</name>
<keyword evidence="5" id="KW-0347">Helicase</keyword>
<dbReference type="SUPFAM" id="SSF52540">
    <property type="entry name" value="P-loop containing nucleoside triphosphate hydrolases"/>
    <property type="match status" value="1"/>
</dbReference>
<dbReference type="GO" id="GO:0016787">
    <property type="term" value="F:hydrolase activity"/>
    <property type="evidence" value="ECO:0007669"/>
    <property type="project" value="UniProtKB-KW"/>
</dbReference>
<evidence type="ECO:0000256" key="7">
    <source>
        <dbReference type="ARBA" id="ARBA00023204"/>
    </source>
</evidence>
<keyword evidence="2" id="KW-0547">Nucleotide-binding</keyword>
<sequence>MGPLNSDSVISAIAVMAERVFLSVASVIRGGGNVVGNRTLRFPFHQLRLLQRQCNVSCQLEEAGSEAVLLSAVAVQRIHRFAAQPGQLLMSFTKPIALRIEKLRSNKQNMRSRLSLAERQMSCSPVDNENDVTVEMSQEDGAHAVSSPLISDTRRQIQSNCFTSLRMTSISNRSILAPVKAESLNKKSNDSIADMNSGTPPSSPEEFLFADLPDDVRQLYQEKRKIKNLYDWQKQCLSDKRLLGGTNMVISLPTGAGKTLVAEVLMLREAIIRKRSCILMVPYVAIAQEKVQSLCVFEERLPLLVEEYAASKGRLPPIKRRNKTSLYVGTIEKANMLINSLIEVDRIHEVGIVVVDELHMLGEGSRGTVIEQALTKFMCRGNFSLCSICVIELTSYQFLDCYGTLQKIMECN</sequence>
<dbReference type="InterPro" id="IPR014001">
    <property type="entry name" value="Helicase_ATP-bd"/>
</dbReference>
<evidence type="ECO:0000313" key="12">
    <source>
        <dbReference type="WBParaSite" id="TCNE_0001796001-mRNA-1"/>
    </source>
</evidence>
<proteinExistence type="predicted"/>
<keyword evidence="7" id="KW-0234">DNA repair</keyword>
<dbReference type="AlphaFoldDB" id="A0A183VB36"/>
<keyword evidence="3" id="KW-0227">DNA damage</keyword>
<dbReference type="PANTHER" id="PTHR47961">
    <property type="entry name" value="DNA POLYMERASE THETA, PUTATIVE (AFU_ORTHOLOGUE AFUA_1G05260)-RELATED"/>
    <property type="match status" value="1"/>
</dbReference>
<reference evidence="12" key="1">
    <citation type="submission" date="2016-06" db="UniProtKB">
        <authorList>
            <consortium name="WormBaseParasite"/>
        </authorList>
    </citation>
    <scope>IDENTIFICATION</scope>
</reference>
<dbReference type="InterPro" id="IPR011545">
    <property type="entry name" value="DEAD/DEAH_box_helicase_dom"/>
</dbReference>
<comment type="subcellular location">
    <subcellularLocation>
        <location evidence="1">Nucleus</location>
    </subcellularLocation>
</comment>